<evidence type="ECO:0000256" key="1">
    <source>
        <dbReference type="ARBA" id="ARBA00022679"/>
    </source>
</evidence>
<dbReference type="InterPro" id="IPR051283">
    <property type="entry name" value="Sec_Metabolite_Acyltrans"/>
</dbReference>
<evidence type="ECO:0000313" key="3">
    <source>
        <dbReference type="Proteomes" id="UP001642360"/>
    </source>
</evidence>
<organism evidence="2 3">
    <name type="scientific">Ilex paraguariensis</name>
    <name type="common">yerba mate</name>
    <dbReference type="NCBI Taxonomy" id="185542"/>
    <lineage>
        <taxon>Eukaryota</taxon>
        <taxon>Viridiplantae</taxon>
        <taxon>Streptophyta</taxon>
        <taxon>Embryophyta</taxon>
        <taxon>Tracheophyta</taxon>
        <taxon>Spermatophyta</taxon>
        <taxon>Magnoliopsida</taxon>
        <taxon>eudicotyledons</taxon>
        <taxon>Gunneridae</taxon>
        <taxon>Pentapetalae</taxon>
        <taxon>asterids</taxon>
        <taxon>campanulids</taxon>
        <taxon>Aquifoliales</taxon>
        <taxon>Aquifoliaceae</taxon>
        <taxon>Ilex</taxon>
    </lineage>
</organism>
<keyword evidence="3" id="KW-1185">Reference proteome</keyword>
<dbReference type="Pfam" id="PF02458">
    <property type="entry name" value="Transferase"/>
    <property type="match status" value="1"/>
</dbReference>
<dbReference type="EMBL" id="CAUOFW020000725">
    <property type="protein sequence ID" value="CAK9135744.1"/>
    <property type="molecule type" value="Genomic_DNA"/>
</dbReference>
<keyword evidence="1" id="KW-0808">Transferase</keyword>
<dbReference type="GO" id="GO:0016740">
    <property type="term" value="F:transferase activity"/>
    <property type="evidence" value="ECO:0007669"/>
    <property type="project" value="UniProtKB-KW"/>
</dbReference>
<comment type="caution">
    <text evidence="2">The sequence shown here is derived from an EMBL/GenBank/DDBJ whole genome shotgun (WGS) entry which is preliminary data.</text>
</comment>
<reference evidence="2 3" key="1">
    <citation type="submission" date="2024-02" db="EMBL/GenBank/DDBJ databases">
        <authorList>
            <person name="Vignale AGUSTIN F."/>
            <person name="Sosa J E."/>
            <person name="Modenutti C."/>
        </authorList>
    </citation>
    <scope>NUCLEOTIDE SEQUENCE [LARGE SCALE GENOMIC DNA]</scope>
</reference>
<dbReference type="PANTHER" id="PTHR31896:SF64">
    <property type="entry name" value="TRICHOTHECENE 3-O-ACETYLTRANSFERASE"/>
    <property type="match status" value="1"/>
</dbReference>
<dbReference type="PANTHER" id="PTHR31896">
    <property type="entry name" value="FAMILY REGULATORY PROTEIN, PUTATIVE (AFU_ORTHOLOGUE AFUA_3G14730)-RELATED"/>
    <property type="match status" value="1"/>
</dbReference>
<accession>A0ABC8QYH8</accession>
<protein>
    <recommendedName>
        <fullName evidence="4">BAHD acyltransferase</fullName>
    </recommendedName>
</protein>
<sequence>MPIPSSTMASLQSLTLISKCTIFSYQKLSLSFFPLLPGRLKTDTSSYVYITCNDAGVDFIHTSAIHIHVLDIFSPTDVPNYVQEFFTFDRTVSYDCHFKPILDVQVSELADGVSIGCALNHVVTDGTSFWNFFDTFTEVCGIGARKISRVPDFHRESVLISPAVLRVPEGGPKVTFSVDAPLREFSVSSENRF</sequence>
<dbReference type="AlphaFoldDB" id="A0ABC8QYH8"/>
<evidence type="ECO:0000313" key="2">
    <source>
        <dbReference type="EMBL" id="CAK9135744.1"/>
    </source>
</evidence>
<dbReference type="Gene3D" id="3.30.559.10">
    <property type="entry name" value="Chloramphenicol acetyltransferase-like domain"/>
    <property type="match status" value="1"/>
</dbReference>
<gene>
    <name evidence="2" type="ORF">ILEXP_LOCUS2706</name>
</gene>
<dbReference type="Proteomes" id="UP001642360">
    <property type="component" value="Unassembled WGS sequence"/>
</dbReference>
<dbReference type="InterPro" id="IPR023213">
    <property type="entry name" value="CAT-like_dom_sf"/>
</dbReference>
<proteinExistence type="predicted"/>
<evidence type="ECO:0008006" key="4">
    <source>
        <dbReference type="Google" id="ProtNLM"/>
    </source>
</evidence>
<name>A0ABC8QYH8_9AQUA</name>